<evidence type="ECO:0000256" key="2">
    <source>
        <dbReference type="SAM" id="Phobius"/>
    </source>
</evidence>
<dbReference type="EMBL" id="BAAAMN010000007">
    <property type="protein sequence ID" value="GAA2027316.1"/>
    <property type="molecule type" value="Genomic_DNA"/>
</dbReference>
<feature type="transmembrane region" description="Helical" evidence="2">
    <location>
        <begin position="209"/>
        <end position="233"/>
    </location>
</feature>
<feature type="transmembrane region" description="Helical" evidence="2">
    <location>
        <begin position="171"/>
        <end position="189"/>
    </location>
</feature>
<feature type="transmembrane region" description="Helical" evidence="2">
    <location>
        <begin position="338"/>
        <end position="357"/>
    </location>
</feature>
<feature type="transmembrane region" description="Helical" evidence="2">
    <location>
        <begin position="141"/>
        <end position="159"/>
    </location>
</feature>
<evidence type="ECO:0000313" key="4">
    <source>
        <dbReference type="Proteomes" id="UP001501461"/>
    </source>
</evidence>
<sequence>MRKVEPEHEYYAVPAHSTQKSAARVESRAIWISISFAALAAVVGLIAFAGKLTPLSADYSVGTVAGWTAGIAAGISALLGLIIATGPQHGNLGWMRRRFWGWWLLDFIGLIITHGAIATLAVLSTFQLFQRAFQGLVVDGIAATVLLCLVSAVASYFGFSSASRASTASISTLLALFMVAGMLASMLLAENPYWWHMFFSQLGTGQAGVLSFWTFNTTITVTGIVLTTLANFISQDLYAWAEHRRRQGKRRGFVRMLKGGMMLMGICMVGLSLVSIHVSDPIHTGFVQILAATFGIMVLTVPIWLPGAPAAMYVISYLMLGLGVFSVALWYPLGYYNLTALELAFAGIIFAWLVVLIRTVDGMISDVIPQHQPVAQPDDDANVTQSDDTPDAATKGAFFDDEQTHHR</sequence>
<feature type="transmembrane region" description="Helical" evidence="2">
    <location>
        <begin position="64"/>
        <end position="84"/>
    </location>
</feature>
<feature type="transmembrane region" description="Helical" evidence="2">
    <location>
        <begin position="286"/>
        <end position="305"/>
    </location>
</feature>
<keyword evidence="4" id="KW-1185">Reference proteome</keyword>
<feature type="transmembrane region" description="Helical" evidence="2">
    <location>
        <begin position="104"/>
        <end position="129"/>
    </location>
</feature>
<dbReference type="RefSeq" id="WP_343955911.1">
    <property type="nucleotide sequence ID" value="NZ_BAAAMN010000007.1"/>
</dbReference>
<evidence type="ECO:0008006" key="5">
    <source>
        <dbReference type="Google" id="ProtNLM"/>
    </source>
</evidence>
<name>A0ABP5FMB4_9MICC</name>
<reference evidence="4" key="1">
    <citation type="journal article" date="2019" name="Int. J. Syst. Evol. Microbiol.">
        <title>The Global Catalogue of Microorganisms (GCM) 10K type strain sequencing project: providing services to taxonomists for standard genome sequencing and annotation.</title>
        <authorList>
            <consortium name="The Broad Institute Genomics Platform"/>
            <consortium name="The Broad Institute Genome Sequencing Center for Infectious Disease"/>
            <person name="Wu L."/>
            <person name="Ma J."/>
        </authorList>
    </citation>
    <scope>NUCLEOTIDE SEQUENCE [LARGE SCALE GENOMIC DNA]</scope>
    <source>
        <strain evidence="4">JCM 13595</strain>
    </source>
</reference>
<proteinExistence type="predicted"/>
<feature type="transmembrane region" description="Helical" evidence="2">
    <location>
        <begin position="312"/>
        <end position="332"/>
    </location>
</feature>
<keyword evidence="2" id="KW-0472">Membrane</keyword>
<keyword evidence="2" id="KW-0812">Transmembrane</keyword>
<protein>
    <recommendedName>
        <fullName evidence="5">DUF998 domain-containing protein</fullName>
    </recommendedName>
</protein>
<feature type="region of interest" description="Disordered" evidence="1">
    <location>
        <begin position="374"/>
        <end position="407"/>
    </location>
</feature>
<keyword evidence="2" id="KW-1133">Transmembrane helix</keyword>
<feature type="transmembrane region" description="Helical" evidence="2">
    <location>
        <begin position="253"/>
        <end position="274"/>
    </location>
</feature>
<gene>
    <name evidence="3" type="ORF">GCM10009720_03810</name>
</gene>
<accession>A0ABP5FMB4</accession>
<dbReference type="Proteomes" id="UP001501461">
    <property type="component" value="Unassembled WGS sequence"/>
</dbReference>
<organism evidence="3 4">
    <name type="scientific">Yaniella flava</name>
    <dbReference type="NCBI Taxonomy" id="287930"/>
    <lineage>
        <taxon>Bacteria</taxon>
        <taxon>Bacillati</taxon>
        <taxon>Actinomycetota</taxon>
        <taxon>Actinomycetes</taxon>
        <taxon>Micrococcales</taxon>
        <taxon>Micrococcaceae</taxon>
        <taxon>Yaniella</taxon>
    </lineage>
</organism>
<evidence type="ECO:0000256" key="1">
    <source>
        <dbReference type="SAM" id="MobiDB-lite"/>
    </source>
</evidence>
<comment type="caution">
    <text evidence="3">The sequence shown here is derived from an EMBL/GenBank/DDBJ whole genome shotgun (WGS) entry which is preliminary data.</text>
</comment>
<feature type="transmembrane region" description="Helical" evidence="2">
    <location>
        <begin position="29"/>
        <end position="52"/>
    </location>
</feature>
<evidence type="ECO:0000313" key="3">
    <source>
        <dbReference type="EMBL" id="GAA2027316.1"/>
    </source>
</evidence>